<comment type="caution">
    <text evidence="2">The sequence shown here is derived from an EMBL/GenBank/DDBJ whole genome shotgun (WGS) entry which is preliminary data.</text>
</comment>
<protein>
    <submittedName>
        <fullName evidence="2">Uncharacterized protein</fullName>
    </submittedName>
</protein>
<feature type="region of interest" description="Disordered" evidence="1">
    <location>
        <begin position="1"/>
        <end position="27"/>
    </location>
</feature>
<evidence type="ECO:0000313" key="3">
    <source>
        <dbReference type="Proteomes" id="UP000734823"/>
    </source>
</evidence>
<evidence type="ECO:0000313" key="2">
    <source>
        <dbReference type="EMBL" id="MBC6446290.1"/>
    </source>
</evidence>
<gene>
    <name evidence="2" type="ORF">GPZ80_03755</name>
</gene>
<reference evidence="2 3" key="1">
    <citation type="submission" date="2020-06" db="EMBL/GenBank/DDBJ databases">
        <title>Actinokineospora xiongansis sp. nov., isolated from soil of Baiyangdian.</title>
        <authorList>
            <person name="Zhang X."/>
        </authorList>
    </citation>
    <scope>NUCLEOTIDE SEQUENCE [LARGE SCALE GENOMIC DNA]</scope>
    <source>
        <strain evidence="2 3">HBU206404</strain>
    </source>
</reference>
<sequence length="255" mass="27709">MDCQAAAPPPSGGSPAGGSQPSGGSTVADVVDAVTSTSTKGSARPLTSLADLLGVPAPKPPAPKLVEGKDKTARDLLAEWYHSDYRRGDPVIVYEFWDGDFFAEQIRNHWYFRRDFWNEINPAVLAGTRTEGTTSFALGDHSTAEKLFIMANDMLNFTNLGGNGNLEASTLGSFDVRWRLVEGSLVNGSCMVKLEIKNFTTVKSALRDPVGGYKGAKSDGAILFQHSISQFGGKAGVRYQQDQWQVIHLLEEWRP</sequence>
<name>A0ABR7L0S1_9PSEU</name>
<accession>A0ABR7L0S1</accession>
<organism evidence="2 3">
    <name type="scientific">Actinokineospora xionganensis</name>
    <dbReference type="NCBI Taxonomy" id="2684470"/>
    <lineage>
        <taxon>Bacteria</taxon>
        <taxon>Bacillati</taxon>
        <taxon>Actinomycetota</taxon>
        <taxon>Actinomycetes</taxon>
        <taxon>Pseudonocardiales</taxon>
        <taxon>Pseudonocardiaceae</taxon>
        <taxon>Actinokineospora</taxon>
    </lineage>
</organism>
<dbReference type="Proteomes" id="UP000734823">
    <property type="component" value="Unassembled WGS sequence"/>
</dbReference>
<dbReference type="RefSeq" id="WP_187218375.1">
    <property type="nucleotide sequence ID" value="NZ_JABVED010000002.1"/>
</dbReference>
<dbReference type="EMBL" id="JABVED010000002">
    <property type="protein sequence ID" value="MBC6446290.1"/>
    <property type="molecule type" value="Genomic_DNA"/>
</dbReference>
<keyword evidence="3" id="KW-1185">Reference proteome</keyword>
<feature type="compositionally biased region" description="Low complexity" evidence="1">
    <location>
        <begin position="17"/>
        <end position="27"/>
    </location>
</feature>
<evidence type="ECO:0000256" key="1">
    <source>
        <dbReference type="SAM" id="MobiDB-lite"/>
    </source>
</evidence>
<proteinExistence type="predicted"/>